<name>A0AA91U6Q1_9GAMM</name>
<accession>A0AA91U6Q1</accession>
<evidence type="ECO:0000256" key="1">
    <source>
        <dbReference type="SAM" id="MobiDB-lite"/>
    </source>
</evidence>
<proteinExistence type="predicted"/>
<feature type="compositionally biased region" description="Basic and acidic residues" evidence="1">
    <location>
        <begin position="292"/>
        <end position="309"/>
    </location>
</feature>
<dbReference type="AlphaFoldDB" id="A0AA91U6Q1"/>
<dbReference type="RefSeq" id="WP_096344616.1">
    <property type="nucleotide sequence ID" value="NZ_CP033116.1"/>
</dbReference>
<feature type="region of interest" description="Disordered" evidence="1">
    <location>
        <begin position="271"/>
        <end position="361"/>
    </location>
</feature>
<organism evidence="2 4">
    <name type="scientific">Halopseudomonas pelagia</name>
    <dbReference type="NCBI Taxonomy" id="553151"/>
    <lineage>
        <taxon>Bacteria</taxon>
        <taxon>Pseudomonadati</taxon>
        <taxon>Pseudomonadota</taxon>
        <taxon>Gammaproteobacteria</taxon>
        <taxon>Pseudomonadales</taxon>
        <taxon>Pseudomonadaceae</taxon>
        <taxon>Halopseudomonas</taxon>
    </lineage>
</organism>
<protein>
    <submittedName>
        <fullName evidence="2">Uncharacterized protein</fullName>
    </submittedName>
</protein>
<evidence type="ECO:0000313" key="2">
    <source>
        <dbReference type="EMBL" id="PCD01458.1"/>
    </source>
</evidence>
<dbReference type="Proteomes" id="UP000344571">
    <property type="component" value="Chromosome"/>
</dbReference>
<evidence type="ECO:0000313" key="4">
    <source>
        <dbReference type="Proteomes" id="UP000243750"/>
    </source>
</evidence>
<reference evidence="3 5" key="2">
    <citation type="submission" date="2018-10" db="EMBL/GenBank/DDBJ databases">
        <title>Complete genome sequence of Pseudomonas pelagia strain Kongs-67.</title>
        <authorList>
            <person name="Sinha R.K."/>
            <person name="Krishnan K."/>
        </authorList>
    </citation>
    <scope>NUCLEOTIDE SEQUENCE [LARGE SCALE GENOMIC DNA]</scope>
    <source>
        <strain evidence="3 5">Kongs-67</strain>
    </source>
</reference>
<feature type="compositionally biased region" description="Polar residues" evidence="1">
    <location>
        <begin position="319"/>
        <end position="329"/>
    </location>
</feature>
<reference evidence="2 4" key="1">
    <citation type="submission" date="2017-09" db="EMBL/GenBank/DDBJ databases">
        <title>Bacterial and phytoplankton interrelationship in Kongsfjorden, an Arctic fjord.</title>
        <authorList>
            <person name="Sinha R."/>
            <person name="Krishnan K."/>
        </authorList>
    </citation>
    <scope>NUCLEOTIDE SEQUENCE [LARGE SCALE GENOMIC DNA]</scope>
    <source>
        <strain evidence="2 4">58</strain>
    </source>
</reference>
<evidence type="ECO:0000313" key="5">
    <source>
        <dbReference type="Proteomes" id="UP000344571"/>
    </source>
</evidence>
<dbReference type="EMBL" id="NWMT01000003">
    <property type="protein sequence ID" value="PCD01458.1"/>
    <property type="molecule type" value="Genomic_DNA"/>
</dbReference>
<gene>
    <name evidence="2" type="ORF">CO192_00100</name>
    <name evidence="3" type="ORF">EAO82_11935</name>
</gene>
<sequence>MRNKANGLEWIDKNNQRQVSWSYRYLKGKGEIQRDGQKPSHTELLSVGAKLHPLLIKRMRGAWLKYASRSIENKTKTQSFDLSLDTAKQLSSLAKNGKTNVRSVVISLISVAAGEAGSQKAWIKATKKDDKAALLRLKAEIAETRKHLDKTLRALCALEAQGAPIDPKKPGKETEDLYTQRRRDIEQDIKSEVGKAVGKRGRLSQFARALPREGWNYLQEAVPYAVKPEKQKPPLPAWGTSISASFIGLIQQDLHSDQAMYQYRSAMLTDGQPGAIKNQPIPKPKAPASEETIEKQADFRADKALEPECHQAGTRLEETNTSQATSSPAAINEPEQRSLAALDERPEWQKKRDSIIGRPKT</sequence>
<keyword evidence="5" id="KW-1185">Reference proteome</keyword>
<dbReference type="Proteomes" id="UP000243750">
    <property type="component" value="Unassembled WGS sequence"/>
</dbReference>
<feature type="compositionally biased region" description="Basic and acidic residues" evidence="1">
    <location>
        <begin position="342"/>
        <end position="355"/>
    </location>
</feature>
<evidence type="ECO:0000313" key="3">
    <source>
        <dbReference type="EMBL" id="QFY57010.1"/>
    </source>
</evidence>
<dbReference type="EMBL" id="CP033116">
    <property type="protein sequence ID" value="QFY57010.1"/>
    <property type="molecule type" value="Genomic_DNA"/>
</dbReference>